<keyword evidence="3" id="KW-0238">DNA-binding</keyword>
<dbReference type="PANTHER" id="PTHR46577:SF2">
    <property type="entry name" value="TRANSCRIPTIONAL REGULATORY PROTEIN"/>
    <property type="match status" value="1"/>
</dbReference>
<protein>
    <submittedName>
        <fullName evidence="3">DNA-binding transcriptional regulator, MocR family, contains an aminotransferase domain</fullName>
    </submittedName>
</protein>
<dbReference type="InterPro" id="IPR051446">
    <property type="entry name" value="HTH_trans_reg/aminotransferase"/>
</dbReference>
<reference evidence="3 4" key="1">
    <citation type="submission" date="2022-06" db="EMBL/GenBank/DDBJ databases">
        <title>Genomic Encyclopedia of Archaeal and Bacterial Type Strains, Phase II (KMG-II): from individual species to whole genera.</title>
        <authorList>
            <person name="Goeker M."/>
        </authorList>
    </citation>
    <scope>NUCLEOTIDE SEQUENCE [LARGE SCALE GENOMIC DNA]</scope>
    <source>
        <strain evidence="3 4">DSM 45037</strain>
    </source>
</reference>
<keyword evidence="3" id="KW-0032">Aminotransferase</keyword>
<dbReference type="InterPro" id="IPR015422">
    <property type="entry name" value="PyrdxlP-dep_Trfase_small"/>
</dbReference>
<dbReference type="Proteomes" id="UP001205740">
    <property type="component" value="Unassembled WGS sequence"/>
</dbReference>
<comment type="caution">
    <text evidence="3">The sequence shown here is derived from an EMBL/GenBank/DDBJ whole genome shotgun (WGS) entry which is preliminary data.</text>
</comment>
<dbReference type="Gene3D" id="1.10.10.10">
    <property type="entry name" value="Winged helix-like DNA-binding domain superfamily/Winged helix DNA-binding domain"/>
    <property type="match status" value="1"/>
</dbReference>
<evidence type="ECO:0000313" key="4">
    <source>
        <dbReference type="Proteomes" id="UP001205740"/>
    </source>
</evidence>
<proteinExistence type="predicted"/>
<accession>A0ABT1H089</accession>
<dbReference type="SUPFAM" id="SSF46785">
    <property type="entry name" value="Winged helix' DNA-binding domain"/>
    <property type="match status" value="1"/>
</dbReference>
<evidence type="ECO:0000313" key="3">
    <source>
        <dbReference type="EMBL" id="MCP2160546.1"/>
    </source>
</evidence>
<keyword evidence="4" id="KW-1185">Reference proteome</keyword>
<dbReference type="Pfam" id="PF00155">
    <property type="entry name" value="Aminotran_1_2"/>
    <property type="match status" value="1"/>
</dbReference>
<sequence length="465" mass="49217">MTVQRAIARLVAAGLVETRPGIGTFVLDRPSASPVGDVDWQTTSLGPDRTGPTTVGSTLRDVGPGTIALHSGYPSPDLLPMRDVRSALQRAARGDDAWDRPPLVGMPELRAWFAREVAAGSAGAAPRPSDVVVTAGGQAALSAVFRALAAPGDPVVMESPTYWGAIAAARQAGLVIVPVARTAGAPRAEDVDDALRTSGARIAYVQPTFANPTGAHWAAAERSAILRVAADRGAFLVEDDWARDLAIDEPRPPMVTDDPDGHVVYIRSLTKSASLTLRVGAVIARGPVRDRIAGALASSDLYVSPVLQRAALDVVTRPSWDTHLARLRRELRRRRDALADAVSTHAPSLQLTALPEGGLNLWTRMPRDLDAQIVAARCLADGVAVSPGDEWFPAAVPGPHLRLNYAWADPARFSEAARIVERVITSSDDQVSDPSTRRRFRPATTGTSRAGTTPLPARPATDPAG</sequence>
<dbReference type="Gene3D" id="3.40.640.10">
    <property type="entry name" value="Type I PLP-dependent aspartate aminotransferase-like (Major domain)"/>
    <property type="match status" value="1"/>
</dbReference>
<name>A0ABT1H089_9NOCA</name>
<dbReference type="EMBL" id="JAMTCG010000003">
    <property type="protein sequence ID" value="MCP2160546.1"/>
    <property type="molecule type" value="Genomic_DNA"/>
</dbReference>
<dbReference type="Gene3D" id="3.90.1150.10">
    <property type="entry name" value="Aspartate Aminotransferase, domain 1"/>
    <property type="match status" value="1"/>
</dbReference>
<keyword evidence="3" id="KW-0808">Transferase</keyword>
<dbReference type="SUPFAM" id="SSF53383">
    <property type="entry name" value="PLP-dependent transferases"/>
    <property type="match status" value="1"/>
</dbReference>
<dbReference type="GO" id="GO:0008483">
    <property type="term" value="F:transaminase activity"/>
    <property type="evidence" value="ECO:0007669"/>
    <property type="project" value="UniProtKB-KW"/>
</dbReference>
<dbReference type="InterPro" id="IPR015421">
    <property type="entry name" value="PyrdxlP-dep_Trfase_major"/>
</dbReference>
<evidence type="ECO:0000256" key="1">
    <source>
        <dbReference type="SAM" id="MobiDB-lite"/>
    </source>
</evidence>
<dbReference type="CDD" id="cd00609">
    <property type="entry name" value="AAT_like"/>
    <property type="match status" value="1"/>
</dbReference>
<organism evidence="3 4">
    <name type="scientific">Williamsia serinedens</name>
    <dbReference type="NCBI Taxonomy" id="391736"/>
    <lineage>
        <taxon>Bacteria</taxon>
        <taxon>Bacillati</taxon>
        <taxon>Actinomycetota</taxon>
        <taxon>Actinomycetes</taxon>
        <taxon>Mycobacteriales</taxon>
        <taxon>Nocardiaceae</taxon>
        <taxon>Williamsia</taxon>
    </lineage>
</organism>
<dbReference type="InterPro" id="IPR015424">
    <property type="entry name" value="PyrdxlP-dep_Trfase"/>
</dbReference>
<dbReference type="GO" id="GO:0003677">
    <property type="term" value="F:DNA binding"/>
    <property type="evidence" value="ECO:0007669"/>
    <property type="project" value="UniProtKB-KW"/>
</dbReference>
<dbReference type="InterPro" id="IPR004839">
    <property type="entry name" value="Aminotransferase_I/II_large"/>
</dbReference>
<evidence type="ECO:0000259" key="2">
    <source>
        <dbReference type="Pfam" id="PF00155"/>
    </source>
</evidence>
<feature type="region of interest" description="Disordered" evidence="1">
    <location>
        <begin position="427"/>
        <end position="465"/>
    </location>
</feature>
<dbReference type="InterPro" id="IPR036388">
    <property type="entry name" value="WH-like_DNA-bd_sf"/>
</dbReference>
<dbReference type="InterPro" id="IPR036390">
    <property type="entry name" value="WH_DNA-bd_sf"/>
</dbReference>
<feature type="domain" description="Aminotransferase class I/classII large" evidence="2">
    <location>
        <begin position="77"/>
        <end position="418"/>
    </location>
</feature>
<gene>
    <name evidence="3" type="ORF">LX12_001733</name>
</gene>
<dbReference type="PANTHER" id="PTHR46577">
    <property type="entry name" value="HTH-TYPE TRANSCRIPTIONAL REGULATORY PROTEIN GABR"/>
    <property type="match status" value="1"/>
</dbReference>